<evidence type="ECO:0000256" key="6">
    <source>
        <dbReference type="PIRSR" id="PIRSR000185-3"/>
    </source>
</evidence>
<dbReference type="SUPFAM" id="SSF53223">
    <property type="entry name" value="Aminoacid dehydrogenase-like, N-terminal domain"/>
    <property type="match status" value="1"/>
</dbReference>
<keyword evidence="5" id="KW-0520">NAD</keyword>
<accession>A0A1G1Z0H0</accession>
<evidence type="ECO:0000313" key="9">
    <source>
        <dbReference type="EMBL" id="OGY58128.1"/>
    </source>
</evidence>
<dbReference type="Proteomes" id="UP000178651">
    <property type="component" value="Unassembled WGS sequence"/>
</dbReference>
<feature type="active site" description="Proton donor" evidence="4">
    <location>
        <position position="70"/>
    </location>
</feature>
<dbReference type="PANTHER" id="PTHR11606:SF13">
    <property type="entry name" value="GLUTAMATE DEHYDROGENASE 1, MITOCHONDRIAL"/>
    <property type="match status" value="1"/>
</dbReference>
<dbReference type="PANTHER" id="PTHR11606">
    <property type="entry name" value="GLUTAMATE DEHYDROGENASE"/>
    <property type="match status" value="1"/>
</dbReference>
<dbReference type="InterPro" id="IPR014362">
    <property type="entry name" value="Glu_DH"/>
</dbReference>
<evidence type="ECO:0000256" key="4">
    <source>
        <dbReference type="PIRSR" id="PIRSR000185-1"/>
    </source>
</evidence>
<feature type="domain" description="Glutamate/phenylalanine/leucine/valine/L-tryptophan dehydrogenase C-terminal" evidence="8">
    <location>
        <begin position="168"/>
        <end position="387"/>
    </location>
</feature>
<feature type="binding site" evidence="5">
    <location>
        <position position="335"/>
    </location>
    <ligand>
        <name>substrate</name>
    </ligand>
</feature>
<dbReference type="InterPro" id="IPR046346">
    <property type="entry name" value="Aminoacid_DH-like_N_sf"/>
</dbReference>
<dbReference type="Gene3D" id="3.40.50.10860">
    <property type="entry name" value="Leucine Dehydrogenase, chain A, domain 1"/>
    <property type="match status" value="1"/>
</dbReference>
<keyword evidence="2 3" id="KW-0560">Oxidoreductase</keyword>
<dbReference type="InterPro" id="IPR006096">
    <property type="entry name" value="Glu/Leu/Phe/Val/Trp_DH_C"/>
</dbReference>
<evidence type="ECO:0000259" key="8">
    <source>
        <dbReference type="SMART" id="SM00839"/>
    </source>
</evidence>
<proteinExistence type="inferred from homology"/>
<dbReference type="Gene3D" id="3.40.50.720">
    <property type="entry name" value="NAD(P)-binding Rossmann-like Domain"/>
    <property type="match status" value="1"/>
</dbReference>
<dbReference type="GO" id="GO:0006538">
    <property type="term" value="P:L-glutamate catabolic process"/>
    <property type="evidence" value="ECO:0007669"/>
    <property type="project" value="TreeGrafter"/>
</dbReference>
<dbReference type="SMART" id="SM00839">
    <property type="entry name" value="ELFV_dehydrog"/>
    <property type="match status" value="1"/>
</dbReference>
<dbReference type="InterPro" id="IPR006097">
    <property type="entry name" value="Glu/Leu/Phe/Val/Trp_DH_dimer"/>
</dbReference>
<evidence type="ECO:0000256" key="1">
    <source>
        <dbReference type="ARBA" id="ARBA00006382"/>
    </source>
</evidence>
<keyword evidence="5" id="KW-0547">Nucleotide-binding</keyword>
<protein>
    <recommendedName>
        <fullName evidence="3">Glutamate dehydrogenase</fullName>
    </recommendedName>
</protein>
<dbReference type="InterPro" id="IPR036291">
    <property type="entry name" value="NAD(P)-bd_dom_sf"/>
</dbReference>
<evidence type="ECO:0000256" key="5">
    <source>
        <dbReference type="PIRSR" id="PIRSR000185-2"/>
    </source>
</evidence>
<reference evidence="9 10" key="1">
    <citation type="journal article" date="2016" name="Nat. Commun.">
        <title>Thousands of microbial genomes shed light on interconnected biogeochemical processes in an aquifer system.</title>
        <authorList>
            <person name="Anantharaman K."/>
            <person name="Brown C.T."/>
            <person name="Hug L.A."/>
            <person name="Sharon I."/>
            <person name="Castelle C.J."/>
            <person name="Probst A.J."/>
            <person name="Thomas B.C."/>
            <person name="Singh A."/>
            <person name="Wilkins M.J."/>
            <person name="Karaoz U."/>
            <person name="Brodie E.L."/>
            <person name="Williams K.H."/>
            <person name="Hubbard S.S."/>
            <person name="Banfield J.F."/>
        </authorList>
    </citation>
    <scope>NUCLEOTIDE SEQUENCE [LARGE SCALE GENOMIC DNA]</scope>
</reference>
<evidence type="ECO:0000256" key="2">
    <source>
        <dbReference type="ARBA" id="ARBA00023002"/>
    </source>
</evidence>
<dbReference type="GO" id="GO:0004352">
    <property type="term" value="F:glutamate dehydrogenase (NAD+) activity"/>
    <property type="evidence" value="ECO:0007669"/>
    <property type="project" value="TreeGrafter"/>
</dbReference>
<dbReference type="AlphaFoldDB" id="A0A1G1Z0H0"/>
<sequence>MNSLTPEYIVKVYDPKIGMRGFLVIDNLNLGPGKGGIRMTPDVSEEEVMRLAQTMTYKNALADIPFGGAKAGIVWSGGSDELKKQYIQSFARMIKPFMPKKYIAGPDVNTGEREMQWFVEATGNWRTATGKPANLCILPAGRQGKFSSKVGSFSNEEKLKQGWRGKCGIPHEFGSTGFGVVQSAVIAAKLKGMDIKNATIAIEGFGNVGTFAFKYLKEMGAKIVSVADSRGAVYNEKGLEEKLLHDLKKERKSVADYKPGKKMSREEIFELPVDILIPASVTDVINDKNKAKIKAKIIVEGANIPMREDVEDWLWQKGIMIVPDMIANAGGVVSSYAEYRGYNPKRMFDLVEKKVKKATKLVLEESIEKNKNPRQVALEIALKRINK</sequence>
<dbReference type="PRINTS" id="PR00082">
    <property type="entry name" value="GLFDHDRGNASE"/>
</dbReference>
<feature type="binding site" evidence="5">
    <location>
        <position position="58"/>
    </location>
    <ligand>
        <name>substrate</name>
    </ligand>
</feature>
<feature type="binding site" evidence="5">
    <location>
        <position position="207"/>
    </location>
    <ligand>
        <name>NAD(+)</name>
        <dbReference type="ChEBI" id="CHEBI:57540"/>
    </ligand>
</feature>
<gene>
    <name evidence="9" type="ORF">A3D47_00275</name>
</gene>
<evidence type="ECO:0000256" key="7">
    <source>
        <dbReference type="RuleBase" id="RU004417"/>
    </source>
</evidence>
<feature type="binding site" evidence="5">
    <location>
        <position position="176"/>
    </location>
    <ligand>
        <name>NAD(+)</name>
        <dbReference type="ChEBI" id="CHEBI:57540"/>
    </ligand>
</feature>
<organism evidence="9 10">
    <name type="scientific">Candidatus Colwellbacteria bacterium RIFCSPHIGHO2_02_FULL_43_15</name>
    <dbReference type="NCBI Taxonomy" id="1797686"/>
    <lineage>
        <taxon>Bacteria</taxon>
        <taxon>Candidatus Colwelliibacteriota</taxon>
    </lineage>
</organism>
<dbReference type="SUPFAM" id="SSF51735">
    <property type="entry name" value="NAD(P)-binding Rossmann-fold domains"/>
    <property type="match status" value="1"/>
</dbReference>
<feature type="site" description="Important for catalysis" evidence="6">
    <location>
        <position position="107"/>
    </location>
</feature>
<dbReference type="Pfam" id="PF00208">
    <property type="entry name" value="ELFV_dehydrog"/>
    <property type="match status" value="1"/>
</dbReference>
<feature type="binding site" evidence="5">
    <location>
        <position position="34"/>
    </location>
    <ligand>
        <name>substrate</name>
    </ligand>
</feature>
<dbReference type="InterPro" id="IPR006095">
    <property type="entry name" value="Glu/Leu/Phe/Val/Trp_DH"/>
</dbReference>
<evidence type="ECO:0000256" key="3">
    <source>
        <dbReference type="PIRNR" id="PIRNR000185"/>
    </source>
</evidence>
<evidence type="ECO:0000313" key="10">
    <source>
        <dbReference type="Proteomes" id="UP000178651"/>
    </source>
</evidence>
<name>A0A1G1Z0H0_9BACT</name>
<dbReference type="GO" id="GO:0000166">
    <property type="term" value="F:nucleotide binding"/>
    <property type="evidence" value="ECO:0007669"/>
    <property type="project" value="UniProtKB-KW"/>
</dbReference>
<dbReference type="Pfam" id="PF02812">
    <property type="entry name" value="ELFV_dehydrog_N"/>
    <property type="match status" value="1"/>
</dbReference>
<dbReference type="PIRSF" id="PIRSF000185">
    <property type="entry name" value="Glu_DH"/>
    <property type="match status" value="1"/>
</dbReference>
<dbReference type="EMBL" id="MHIU01000004">
    <property type="protein sequence ID" value="OGY58128.1"/>
    <property type="molecule type" value="Genomic_DNA"/>
</dbReference>
<comment type="similarity">
    <text evidence="1 3 7">Belongs to the Glu/Leu/Phe/Val dehydrogenases family.</text>
</comment>
<comment type="caution">
    <text evidence="9">The sequence shown here is derived from an EMBL/GenBank/DDBJ whole genome shotgun (WGS) entry which is preliminary data.</text>
</comment>